<dbReference type="Gene3D" id="3.20.20.80">
    <property type="entry name" value="Glycosidases"/>
    <property type="match status" value="1"/>
</dbReference>
<name>A0AAV5SMF1_9BILA</name>
<proteinExistence type="predicted"/>
<organism evidence="1 2">
    <name type="scientific">Pristionchus entomophagus</name>
    <dbReference type="NCBI Taxonomy" id="358040"/>
    <lineage>
        <taxon>Eukaryota</taxon>
        <taxon>Metazoa</taxon>
        <taxon>Ecdysozoa</taxon>
        <taxon>Nematoda</taxon>
        <taxon>Chromadorea</taxon>
        <taxon>Rhabditida</taxon>
        <taxon>Rhabditina</taxon>
        <taxon>Diplogasteromorpha</taxon>
        <taxon>Diplogasteroidea</taxon>
        <taxon>Neodiplogasteridae</taxon>
        <taxon>Pristionchus</taxon>
    </lineage>
</organism>
<reference evidence="1" key="1">
    <citation type="submission" date="2023-10" db="EMBL/GenBank/DDBJ databases">
        <title>Genome assembly of Pristionchus species.</title>
        <authorList>
            <person name="Yoshida K."/>
            <person name="Sommer R.J."/>
        </authorList>
    </citation>
    <scope>NUCLEOTIDE SEQUENCE</scope>
    <source>
        <strain evidence="1">RS0144</strain>
    </source>
</reference>
<dbReference type="Proteomes" id="UP001432027">
    <property type="component" value="Unassembled WGS sequence"/>
</dbReference>
<feature type="non-terminal residue" evidence="1">
    <location>
        <position position="1"/>
    </location>
</feature>
<keyword evidence="2" id="KW-1185">Reference proteome</keyword>
<sequence length="74" mass="8277">RSCWVRSVCGSEYILMGRYTNFNFGAAVASAIWKQTDVTGLSKIGPGWGYGMLDDHDVLYFIDNHDNQGTLILM</sequence>
<protein>
    <submittedName>
        <fullName evidence="1">Uncharacterized protein</fullName>
    </submittedName>
</protein>
<evidence type="ECO:0000313" key="2">
    <source>
        <dbReference type="Proteomes" id="UP001432027"/>
    </source>
</evidence>
<dbReference type="InterPro" id="IPR017853">
    <property type="entry name" value="GH"/>
</dbReference>
<feature type="non-terminal residue" evidence="1">
    <location>
        <position position="74"/>
    </location>
</feature>
<comment type="caution">
    <text evidence="1">The sequence shown here is derived from an EMBL/GenBank/DDBJ whole genome shotgun (WGS) entry which is preliminary data.</text>
</comment>
<dbReference type="SUPFAM" id="SSF51445">
    <property type="entry name" value="(Trans)glycosidases"/>
    <property type="match status" value="1"/>
</dbReference>
<dbReference type="AlphaFoldDB" id="A0AAV5SMF1"/>
<accession>A0AAV5SMF1</accession>
<evidence type="ECO:0000313" key="1">
    <source>
        <dbReference type="EMBL" id="GMS81300.1"/>
    </source>
</evidence>
<dbReference type="EMBL" id="BTSX01000001">
    <property type="protein sequence ID" value="GMS81300.1"/>
    <property type="molecule type" value="Genomic_DNA"/>
</dbReference>
<gene>
    <name evidence="1" type="ORF">PENTCL1PPCAC_3475</name>
</gene>